<organism evidence="3 4">
    <name type="scientific">Azospirillum baldaniorum</name>
    <dbReference type="NCBI Taxonomy" id="1064539"/>
    <lineage>
        <taxon>Bacteria</taxon>
        <taxon>Pseudomonadati</taxon>
        <taxon>Pseudomonadota</taxon>
        <taxon>Alphaproteobacteria</taxon>
        <taxon>Rhodospirillales</taxon>
        <taxon>Azospirillaceae</taxon>
        <taxon>Azospirillum</taxon>
    </lineage>
</organism>
<dbReference type="AlphaFoldDB" id="A0A9P1JZL6"/>
<dbReference type="PANTHER" id="PTHR44809:SF1">
    <property type="entry name" value="PROTEIN O-MANNOSYL-TRANSFERASE TMTC1"/>
    <property type="match status" value="1"/>
</dbReference>
<feature type="repeat" description="TPR" evidence="1">
    <location>
        <begin position="276"/>
        <end position="309"/>
    </location>
</feature>
<dbReference type="PANTHER" id="PTHR44809">
    <property type="match status" value="1"/>
</dbReference>
<dbReference type="RefSeq" id="WP_014199330.1">
    <property type="nucleotide sequence ID" value="NC_016595.1"/>
</dbReference>
<dbReference type="Gene3D" id="1.25.40.10">
    <property type="entry name" value="Tetratricopeptide repeat domain"/>
    <property type="match status" value="1"/>
</dbReference>
<feature type="repeat" description="TPR" evidence="1">
    <location>
        <begin position="378"/>
        <end position="411"/>
    </location>
</feature>
<name>A0A9P1JZL6_9PROT</name>
<dbReference type="PROSITE" id="PS50005">
    <property type="entry name" value="TPR"/>
    <property type="match status" value="3"/>
</dbReference>
<evidence type="ECO:0000313" key="4">
    <source>
        <dbReference type="Proteomes" id="UP000007319"/>
    </source>
</evidence>
<dbReference type="KEGG" id="abs:AZOBR_p340056"/>
<dbReference type="InterPro" id="IPR052943">
    <property type="entry name" value="TMTC_O-mannosyl-trnsfr"/>
</dbReference>
<evidence type="ECO:0008006" key="5">
    <source>
        <dbReference type="Google" id="ProtNLM"/>
    </source>
</evidence>
<keyword evidence="3" id="KW-0614">Plasmid</keyword>
<dbReference type="EMBL" id="HE577330">
    <property type="protein sequence ID" value="CCD02818.1"/>
    <property type="molecule type" value="Genomic_DNA"/>
</dbReference>
<keyword evidence="1" id="KW-0802">TPR repeat</keyword>
<feature type="compositionally biased region" description="Low complexity" evidence="2">
    <location>
        <begin position="835"/>
        <end position="848"/>
    </location>
</feature>
<evidence type="ECO:0000313" key="3">
    <source>
        <dbReference type="EMBL" id="CCD02818.1"/>
    </source>
</evidence>
<protein>
    <recommendedName>
        <fullName evidence="5">TPR repeat-containing protein</fullName>
    </recommendedName>
</protein>
<accession>A0A9P1JZL6</accession>
<dbReference type="SMART" id="SM00028">
    <property type="entry name" value="TPR"/>
    <property type="match status" value="6"/>
</dbReference>
<dbReference type="InterPro" id="IPR019734">
    <property type="entry name" value="TPR_rpt"/>
</dbReference>
<dbReference type="Gene3D" id="2.60.120.380">
    <property type="match status" value="1"/>
</dbReference>
<feature type="region of interest" description="Disordered" evidence="2">
    <location>
        <begin position="242"/>
        <end position="261"/>
    </location>
</feature>
<gene>
    <name evidence="3" type="ORF">AZOBR_p340056</name>
</gene>
<feature type="repeat" description="TPR" evidence="1">
    <location>
        <begin position="412"/>
        <end position="445"/>
    </location>
</feature>
<dbReference type="InterPro" id="IPR011990">
    <property type="entry name" value="TPR-like_helical_dom_sf"/>
</dbReference>
<dbReference type="Proteomes" id="UP000007319">
    <property type="component" value="Plasmid AZOBR_p3"/>
</dbReference>
<dbReference type="SUPFAM" id="SSF53756">
    <property type="entry name" value="UDP-Glycosyltransferase/glycogen phosphorylase"/>
    <property type="match status" value="1"/>
</dbReference>
<feature type="region of interest" description="Disordered" evidence="2">
    <location>
        <begin position="835"/>
        <end position="863"/>
    </location>
</feature>
<proteinExistence type="predicted"/>
<dbReference type="SUPFAM" id="SSF48452">
    <property type="entry name" value="TPR-like"/>
    <property type="match status" value="1"/>
</dbReference>
<keyword evidence="4" id="KW-1185">Reference proteome</keyword>
<reference evidence="3 4" key="1">
    <citation type="journal article" date="2011" name="PLoS Genet.">
        <title>Azospirillum genomes reveal transition of bacteria from aquatic to terrestrial environments.</title>
        <authorList>
            <person name="Wisniewski-Dye F."/>
            <person name="Borziak K."/>
            <person name="Khalsa-Moyers G."/>
            <person name="Alexandre G."/>
            <person name="Sukharnikov L.O."/>
            <person name="Wuichet K."/>
            <person name="Hurst G.B."/>
            <person name="McDonald W.H."/>
            <person name="Robertson J.S."/>
            <person name="Barbe V."/>
            <person name="Calteau A."/>
            <person name="Rouy Z."/>
            <person name="Mangenot S."/>
            <person name="Prigent-Combaret C."/>
            <person name="Normand P."/>
            <person name="Boyer M."/>
            <person name="Siguier P."/>
            <person name="Dessaux Y."/>
            <person name="Elmerich C."/>
            <person name="Condemine G."/>
            <person name="Krishnen G."/>
            <person name="Kennedy I."/>
            <person name="Paterson A.H."/>
            <person name="Gonzalez V."/>
            <person name="Mavingui P."/>
            <person name="Zhulin I.B."/>
        </authorList>
    </citation>
    <scope>NUCLEOTIDE SEQUENCE [LARGE SCALE GENOMIC DNA]</scope>
    <source>
        <strain evidence="3 4">Sp245</strain>
    </source>
</reference>
<evidence type="ECO:0000256" key="1">
    <source>
        <dbReference type="PROSITE-ProRule" id="PRU00339"/>
    </source>
</evidence>
<evidence type="ECO:0000256" key="2">
    <source>
        <dbReference type="SAM" id="MobiDB-lite"/>
    </source>
</evidence>
<dbReference type="Pfam" id="PF13176">
    <property type="entry name" value="TPR_7"/>
    <property type="match status" value="1"/>
</dbReference>
<dbReference type="Pfam" id="PF13432">
    <property type="entry name" value="TPR_16"/>
    <property type="match status" value="2"/>
</dbReference>
<feature type="compositionally biased region" description="Basic residues" evidence="2">
    <location>
        <begin position="849"/>
        <end position="863"/>
    </location>
</feature>
<sequence length="863" mass="93554">MSDALAGVNSMVSGLTDSINNAISAIQTQKEQEAAAATNVQEFQKQVNKTSSNLQGQATDIGILAKNVTRLNVVSNLAANDKVDFYRFRVTTQGEATLGQVGDDGLRVQLMTRLGTVIADSNPDSGKDYEAFKNLQSGELTLDRGEYSLRVTREKGQSEKEARNYAIQLQMGGYTQDYDTVAKQPDKSSSPYQMSAAQQAMLSGLNDAITSLSSISYGQSGSEKLLGSFNLFRLTALPNPRKHKAMTDHHDSVPEAGRRGGHGSPWEAVLYDPARAEGTFLLGLAAARLGRPEAAMRWFRRTVRLQPGWADGWAALADASRRSGRWREAATAYATLLALSPADGAALANLAMLERVAGNPRAAVRRFTRALALDSGQAGTWNNLGNALRDLGATAQAAAAWRTALVLDPRQADALGNLGGARRDQDRFAEAGLLLRRALALAPQHAALHGVLAYALSGEGRLEEAERACRRALVSAPALADPLCTLGLVQQRRGTAGALRWFDRAMVAAPGHPLARFNRGLADLEGGALTDGWAQYACRFAAGRAGRERRFSIPEWRGEPLAGKSLFIWREQGVGDEFLFASCYADAVRQAGRVVIECEPRLLPLFARSFPKAIVRAEQPLRGRALVETVDCDLHIPAGSLPRYLRGGLADFPPQSSWLFPDPARVLERRQQLDGIGGDLRVGIAWRSQLMTVERQWAYLPLGEWGPVLGAPGVTFVNLQYDDCEAEIQRAEARFGVPIYELERLDLKNDFEGTAALTTNLDLVIAPANSVAELAGALGVPVWRFGARDWTHLGSGVRPWYPSMRVFHPRAGEPLSAALGRIAAELRRAAALARRAGAEAPGPRLPARPARRVHSQAPSLRRH</sequence>
<feature type="compositionally biased region" description="Basic and acidic residues" evidence="2">
    <location>
        <begin position="245"/>
        <end position="258"/>
    </location>
</feature>
<geneLocation type="plasmid" evidence="3 4">
    <name>AZOBR_p3</name>
</geneLocation>